<dbReference type="Pfam" id="PF15890">
    <property type="entry name" value="Peptidase_Mx1"/>
    <property type="match status" value="1"/>
</dbReference>
<dbReference type="NCBIfam" id="TIGR04549">
    <property type="entry name" value="LP_HExxH_w_tonB"/>
    <property type="match status" value="1"/>
</dbReference>
<dbReference type="RefSeq" id="WP_084238005.1">
    <property type="nucleotide sequence ID" value="NZ_FWXT01000001.1"/>
</dbReference>
<gene>
    <name evidence="1" type="ORF">SAMN04488524_1815</name>
</gene>
<evidence type="ECO:0000313" key="2">
    <source>
        <dbReference type="Proteomes" id="UP000192756"/>
    </source>
</evidence>
<keyword evidence="2" id="KW-1185">Reference proteome</keyword>
<organism evidence="1 2">
    <name type="scientific">Pedobacter africanus</name>
    <dbReference type="NCBI Taxonomy" id="151894"/>
    <lineage>
        <taxon>Bacteria</taxon>
        <taxon>Pseudomonadati</taxon>
        <taxon>Bacteroidota</taxon>
        <taxon>Sphingobacteriia</taxon>
        <taxon>Sphingobacteriales</taxon>
        <taxon>Sphingobacteriaceae</taxon>
        <taxon>Pedobacter</taxon>
    </lineage>
</organism>
<name>A0A1W2B0C0_9SPHI</name>
<dbReference type="Gene3D" id="3.40.390.70">
    <property type="match status" value="1"/>
</dbReference>
<accession>A0A1W2B0C0</accession>
<dbReference type="STRING" id="151894.SAMN04488524_1815"/>
<dbReference type="PROSITE" id="PS51257">
    <property type="entry name" value="PROKAR_LIPOPROTEIN"/>
    <property type="match status" value="1"/>
</dbReference>
<dbReference type="AlphaFoldDB" id="A0A1W2B0C0"/>
<proteinExistence type="predicted"/>
<evidence type="ECO:0000313" key="1">
    <source>
        <dbReference type="EMBL" id="SMC66314.1"/>
    </source>
</evidence>
<protein>
    <submittedName>
        <fullName evidence="1">Substrate import-associated zinc metallohydrolase lipoprotein</fullName>
    </submittedName>
</protein>
<keyword evidence="1" id="KW-0449">Lipoprotein</keyword>
<keyword evidence="1" id="KW-0378">Hydrolase</keyword>
<dbReference type="InterPro" id="IPR030890">
    <property type="entry name" value="LP_HExxH_w_TonB"/>
</dbReference>
<dbReference type="OrthoDB" id="1113652at2"/>
<reference evidence="2" key="1">
    <citation type="submission" date="2017-04" db="EMBL/GenBank/DDBJ databases">
        <authorList>
            <person name="Varghese N."/>
            <person name="Submissions S."/>
        </authorList>
    </citation>
    <scope>NUCLEOTIDE SEQUENCE [LARGE SCALE GENOMIC DNA]</scope>
    <source>
        <strain evidence="2">DSM 12126</strain>
    </source>
</reference>
<sequence>MKIRYTLLLMLLFGVILSCKKSENLDREIVGLGGDTWTESTLDKWLFTNFTDPYNINVKYRWDGAEYDRDKTLIPPKIDRVQPLMEMVRSAWIDPYTAEVGQNFIKKYAPKNYVLVGSLQYNAGGTVTLGEAEGGIKVTLFNVNNFDKTNRAVSQRVLKTIHHEFTHILNQTISFQKEFPQITPAGYTADWNNTTLVEANNGGFISQYSQASPDEDFAEMTSIMLTEGKSSYDAIVNSIVVPKLDSIPDPANPPFIIVREMPNATAQGNIRKKELSVITYFKQNYGVDFAKVQNKVNYALSQGAPIELSTLFGNRKKFTSVAVDPNNVPGMSASFMTTWETAKTGLAAVGGAGRILGNFVLFFYPRAGELVLRVNYTNATGSPFIAHFAYKVTYNASQQMTLTYVRRDGNADVIAPGVVALTNYLTTGSFALSWRYDANLLEYGQWTKVSDPASSFFGTLGVIKY</sequence>
<dbReference type="Proteomes" id="UP000192756">
    <property type="component" value="Unassembled WGS sequence"/>
</dbReference>
<dbReference type="EMBL" id="FWXT01000001">
    <property type="protein sequence ID" value="SMC66314.1"/>
    <property type="molecule type" value="Genomic_DNA"/>
</dbReference>
<dbReference type="GO" id="GO:0016787">
    <property type="term" value="F:hydrolase activity"/>
    <property type="evidence" value="ECO:0007669"/>
    <property type="project" value="UniProtKB-KW"/>
</dbReference>